<feature type="compositionally biased region" description="Basic and acidic residues" evidence="12">
    <location>
        <begin position="767"/>
        <end position="779"/>
    </location>
</feature>
<evidence type="ECO:0000256" key="10">
    <source>
        <dbReference type="PROSITE-ProRule" id="PRU01077"/>
    </source>
</evidence>
<feature type="compositionally biased region" description="Basic and acidic residues" evidence="12">
    <location>
        <begin position="864"/>
        <end position="874"/>
    </location>
</feature>
<feature type="compositionally biased region" description="Basic and acidic residues" evidence="12">
    <location>
        <begin position="842"/>
        <end position="851"/>
    </location>
</feature>
<dbReference type="Gene3D" id="2.30.30.40">
    <property type="entry name" value="SH3 Domains"/>
    <property type="match status" value="1"/>
</dbReference>
<dbReference type="HOGENOM" id="CLU_005715_0_0_1"/>
<feature type="region of interest" description="Disordered" evidence="12">
    <location>
        <begin position="933"/>
        <end position="1044"/>
    </location>
</feature>
<keyword evidence="3" id="KW-0597">Phosphoprotein</keyword>
<feature type="domain" description="F-BAR" evidence="15">
    <location>
        <begin position="11"/>
        <end position="304"/>
    </location>
</feature>
<reference evidence="17" key="2">
    <citation type="journal article" date="2014" name="Nat. Commun.">
        <title>The cavefish genome reveals candidate genes for eye loss.</title>
        <authorList>
            <person name="McGaugh S.E."/>
            <person name="Gross J.B."/>
            <person name="Aken B."/>
            <person name="Blin M."/>
            <person name="Borowsky R."/>
            <person name="Chalopin D."/>
            <person name="Hinaux H."/>
            <person name="Jeffery W.R."/>
            <person name="Keene A."/>
            <person name="Ma L."/>
            <person name="Minx P."/>
            <person name="Murphy D."/>
            <person name="O'Quin K.E."/>
            <person name="Retaux S."/>
            <person name="Rohner N."/>
            <person name="Searle S.M."/>
            <person name="Stahl B.A."/>
            <person name="Tabin C."/>
            <person name="Volff J.N."/>
            <person name="Yoshizawa M."/>
            <person name="Warren W.C."/>
        </authorList>
    </citation>
    <scope>NUCLEOTIDE SEQUENCE [LARGE SCALE GENOMIC DNA]</scope>
    <source>
        <strain evidence="17">female</strain>
    </source>
</reference>
<evidence type="ECO:0000256" key="12">
    <source>
        <dbReference type="SAM" id="MobiDB-lite"/>
    </source>
</evidence>
<evidence type="ECO:0000256" key="1">
    <source>
        <dbReference type="ARBA" id="ARBA00022443"/>
    </source>
</evidence>
<dbReference type="GO" id="GO:0045202">
    <property type="term" value="C:synapse"/>
    <property type="evidence" value="ECO:0007669"/>
    <property type="project" value="UniProtKB-ARBA"/>
</dbReference>
<dbReference type="Gene3D" id="1.20.1270.60">
    <property type="entry name" value="Arfaptin homology (AH) domain/BAR domain"/>
    <property type="match status" value="1"/>
</dbReference>
<dbReference type="InterPro" id="IPR000198">
    <property type="entry name" value="RhoGAP_dom"/>
</dbReference>
<dbReference type="InterPro" id="IPR008936">
    <property type="entry name" value="Rho_GTPase_activation_prot"/>
</dbReference>
<accession>W5K4S6</accession>
<feature type="compositionally biased region" description="Polar residues" evidence="12">
    <location>
        <begin position="812"/>
        <end position="821"/>
    </location>
</feature>
<evidence type="ECO:0000259" key="13">
    <source>
        <dbReference type="PROSITE" id="PS50002"/>
    </source>
</evidence>
<dbReference type="PROSITE" id="PS50238">
    <property type="entry name" value="RHOGAP"/>
    <property type="match status" value="1"/>
</dbReference>
<keyword evidence="4 10" id="KW-0175">Coiled coil</keyword>
<reference evidence="17" key="1">
    <citation type="submission" date="2013-03" db="EMBL/GenBank/DDBJ databases">
        <authorList>
            <person name="Jeffery W."/>
            <person name="Warren W."/>
            <person name="Wilson R.K."/>
        </authorList>
    </citation>
    <scope>NUCLEOTIDE SEQUENCE</scope>
    <source>
        <strain evidence="17">female</strain>
    </source>
</reference>
<dbReference type="AlphaFoldDB" id="W5K4S6"/>
<evidence type="ECO:0000256" key="5">
    <source>
        <dbReference type="ARBA" id="ARBA00064269"/>
    </source>
</evidence>
<dbReference type="SMART" id="SM00324">
    <property type="entry name" value="RhoGAP"/>
    <property type="match status" value="1"/>
</dbReference>
<dbReference type="FunFam" id="2.30.30.40:FF:000005">
    <property type="entry name" value="SLIT-ROBO Rho GTPase-activating protein 1 isoform 2"/>
    <property type="match status" value="1"/>
</dbReference>
<reference evidence="16" key="3">
    <citation type="submission" date="2025-08" db="UniProtKB">
        <authorList>
            <consortium name="Ensembl"/>
        </authorList>
    </citation>
    <scope>IDENTIFICATION</scope>
</reference>
<dbReference type="InterPro" id="IPR001060">
    <property type="entry name" value="FCH_dom"/>
</dbReference>
<dbReference type="FunFam" id="1.10.555.10:FF:000013">
    <property type="entry name" value="SLIT-ROBO Rho GTPase activating protein 3"/>
    <property type="match status" value="1"/>
</dbReference>
<evidence type="ECO:0000256" key="6">
    <source>
        <dbReference type="ARBA" id="ARBA00073505"/>
    </source>
</evidence>
<evidence type="ECO:0000313" key="16">
    <source>
        <dbReference type="Ensembl" id="ENSAMXP00000002587.2"/>
    </source>
</evidence>
<keyword evidence="17" id="KW-1185">Reference proteome</keyword>
<comment type="subunit">
    <text evidence="5">Homodimer. Forms a heterooligomer with SRGAP1 and SRGAP2 through its F-BAR domain. Interacts with WASF1. Probably interacts with ROBO1. Interacts with FASLG.</text>
</comment>
<dbReference type="Ensembl" id="ENSAMXT00000002587.2">
    <property type="protein sequence ID" value="ENSAMXP00000002587.2"/>
    <property type="gene ID" value="ENSAMXG00000002500.2"/>
</dbReference>
<sequence>MCLHICVCFVSEIRNQLVEQFKCLEQQSESRIQLLQDLQEFFRRKAEIQLEYSRSLEKLAERFSSKIRSSREHQQFKKDQHLLSSVNCWYLVLNQTRRESRDHAALNDIYINNVIVRLAQISDDVIRLFKKSKEIGIQMHEELVKVTNELYTVMKTYHMYHTESISAESKLKDAEKQEEKQFSKSGDLNVNLLRHEERAQRRSSVRKIEKMKEKRQAKYSENKLKCTKARNDYLLNLAATNAVVAKYYIHDVSDMIDCCDLGYHASLARTFRTYLSAEYNLETSRHEGLDLIENAVDNLDSRSDKHKIMDMYNQVFCPPMRFEYLPHMGDEVCQVSAQQPVQTELLMRYHQLQSRLATLKIENEEVRKTLDATMQTLQDMLTVEDFDVSDAFQHSRSTESIKSVASEGYMSKLNIAKRRANQQETEVFYFTKFKEYLNGSNLIVKLQAKHDLLKQTLGEGQPIPLVVESCIRYINLYGLQQQGIFRVPGSQVEVNDIKNSFERGEDPLIDDQSDHDINSVAGVLKLYFRGLENPLFPKERFLDFISTIKLESSAERVHHIQQMIVTLPRTIIIVMRYLFAFLNHLSQYSDENMMDPYNLAICFGPTLMPIPDGQDPVACQAHVNEVIKTIIIHNEAIFPSHRELEGPVYEKCMTGGEEYCDSPHSEPGTIDEADNGTEPHTSDDEVEQIEAIAKFDYVGRTPRELSFKKGASLLLYHRASEDWWEGRHNGVDGLIPHQYIVVQDLDDAFSDSLSQKADSEASSGPLLDDKASSKNDLHSPCEQSPDYNFSGVMGRVRLRSDGAAIPRRRSGTESQSPTRGTDTPPRAAACPSSPHKVAVSRGRVESPEKRRLGTFGSAGSINYPERKAYPEGHPLRPGSGATRHSSLGDHKSLEAEALAEDIEKTMTTALHELRELERQNTAKQAPDVVLDTLEPMKNPVSSEPASPLHTIMIRDPDAALRRGSSSSSEMMTTFKPALSARLAGAQLRPPPMRPVRPPPTQHRSSSSSSSGMGSPAVTPTEKGFPNSSAATSSSSTGDKQGGSM</sequence>
<dbReference type="PROSITE" id="PS51741">
    <property type="entry name" value="F_BAR"/>
    <property type="match status" value="1"/>
</dbReference>
<dbReference type="InterPro" id="IPR001452">
    <property type="entry name" value="SH3_domain"/>
</dbReference>
<evidence type="ECO:0000256" key="9">
    <source>
        <dbReference type="PROSITE-ProRule" id="PRU00192"/>
    </source>
</evidence>
<evidence type="ECO:0000313" key="17">
    <source>
        <dbReference type="Proteomes" id="UP000018467"/>
    </source>
</evidence>
<dbReference type="Pfam" id="PF00611">
    <property type="entry name" value="FCH"/>
    <property type="match status" value="1"/>
</dbReference>
<reference evidence="16" key="4">
    <citation type="submission" date="2025-09" db="UniProtKB">
        <authorList>
            <consortium name="Ensembl"/>
        </authorList>
    </citation>
    <scope>IDENTIFICATION</scope>
</reference>
<dbReference type="InterPro" id="IPR027267">
    <property type="entry name" value="AH/BAR_dom_sf"/>
</dbReference>
<dbReference type="SUPFAM" id="SSF48350">
    <property type="entry name" value="GTPase activation domain, GAP"/>
    <property type="match status" value="1"/>
</dbReference>
<feature type="domain" description="Rho-GAP" evidence="14">
    <location>
        <begin position="450"/>
        <end position="638"/>
    </location>
</feature>
<dbReference type="GeneTree" id="ENSGT00950000182824"/>
<evidence type="ECO:0000256" key="2">
    <source>
        <dbReference type="ARBA" id="ARBA00022468"/>
    </source>
</evidence>
<evidence type="ECO:0000259" key="14">
    <source>
        <dbReference type="PROSITE" id="PS50238"/>
    </source>
</evidence>
<dbReference type="SUPFAM" id="SSF50044">
    <property type="entry name" value="SH3-domain"/>
    <property type="match status" value="1"/>
</dbReference>
<feature type="compositionally biased region" description="Low complexity" evidence="12">
    <location>
        <begin position="1027"/>
        <end position="1036"/>
    </location>
</feature>
<dbReference type="SMART" id="SM00055">
    <property type="entry name" value="FCH"/>
    <property type="match status" value="1"/>
</dbReference>
<dbReference type="InterPro" id="IPR036028">
    <property type="entry name" value="SH3-like_dom_sf"/>
</dbReference>
<proteinExistence type="predicted"/>
<dbReference type="InterPro" id="IPR051627">
    <property type="entry name" value="SLIT-ROBO_RhoGAP"/>
</dbReference>
<dbReference type="eggNOG" id="KOG3565">
    <property type="taxonomic scope" value="Eukaryota"/>
</dbReference>
<dbReference type="GO" id="GO:0007165">
    <property type="term" value="P:signal transduction"/>
    <property type="evidence" value="ECO:0007669"/>
    <property type="project" value="InterPro"/>
</dbReference>
<keyword evidence="1 9" id="KW-0728">SH3 domain</keyword>
<evidence type="ECO:0000259" key="15">
    <source>
        <dbReference type="PROSITE" id="PS51741"/>
    </source>
</evidence>
<evidence type="ECO:0000256" key="11">
    <source>
        <dbReference type="SAM" id="Coils"/>
    </source>
</evidence>
<feature type="compositionally biased region" description="Polar residues" evidence="12">
    <location>
        <begin position="753"/>
        <end position="762"/>
    </location>
</feature>
<name>W5K4S6_ASTMX</name>
<dbReference type="GO" id="GO:0005096">
    <property type="term" value="F:GTPase activator activity"/>
    <property type="evidence" value="ECO:0007669"/>
    <property type="project" value="UniProtKB-KW"/>
</dbReference>
<dbReference type="SUPFAM" id="SSF103657">
    <property type="entry name" value="BAR/IMD domain-like"/>
    <property type="match status" value="1"/>
</dbReference>
<dbReference type="PROSITE" id="PS50002">
    <property type="entry name" value="SH3"/>
    <property type="match status" value="1"/>
</dbReference>
<dbReference type="Bgee" id="ENSAMXG00000002500">
    <property type="expression patterns" value="Expressed in brain and 9 other cell types or tissues"/>
</dbReference>
<dbReference type="CDD" id="cd04383">
    <property type="entry name" value="RhoGAP_srGAP"/>
    <property type="match status" value="1"/>
</dbReference>
<dbReference type="InterPro" id="IPR035648">
    <property type="entry name" value="srGAP1/2/3_SH3"/>
</dbReference>
<dbReference type="InterPro" id="IPR031160">
    <property type="entry name" value="F_BAR_dom"/>
</dbReference>
<evidence type="ECO:0000256" key="3">
    <source>
        <dbReference type="ARBA" id="ARBA00022553"/>
    </source>
</evidence>
<dbReference type="PANTHER" id="PTHR14166">
    <property type="entry name" value="SLIT-ROBO RHO GTPASE ACTIVATING PROTEIN"/>
    <property type="match status" value="1"/>
</dbReference>
<dbReference type="Proteomes" id="UP000018467">
    <property type="component" value="Unassembled WGS sequence"/>
</dbReference>
<feature type="domain" description="SH3" evidence="13">
    <location>
        <begin position="686"/>
        <end position="745"/>
    </location>
</feature>
<protein>
    <recommendedName>
        <fullName evidence="6">SLIT-ROBO Rho GTPase-activating protein 3</fullName>
    </recommendedName>
    <alternativeName>
        <fullName evidence="8">Rho GTPase-activating protein 14</fullName>
    </alternativeName>
    <alternativeName>
        <fullName evidence="7">WAVE-associated Rac GTPase-activating protein</fullName>
    </alternativeName>
</protein>
<feature type="coiled-coil region" evidence="11">
    <location>
        <begin position="349"/>
        <end position="376"/>
    </location>
</feature>
<dbReference type="CDD" id="cd11955">
    <property type="entry name" value="SH3_srGAP1-3"/>
    <property type="match status" value="1"/>
</dbReference>
<evidence type="ECO:0000256" key="8">
    <source>
        <dbReference type="ARBA" id="ARBA00083893"/>
    </source>
</evidence>
<dbReference type="Gene3D" id="1.10.555.10">
    <property type="entry name" value="Rho GTPase activation protein"/>
    <property type="match status" value="1"/>
</dbReference>
<organism evidence="16 17">
    <name type="scientific">Astyanax mexicanus</name>
    <name type="common">Blind cave fish</name>
    <name type="synonym">Astyanax fasciatus mexicanus</name>
    <dbReference type="NCBI Taxonomy" id="7994"/>
    <lineage>
        <taxon>Eukaryota</taxon>
        <taxon>Metazoa</taxon>
        <taxon>Chordata</taxon>
        <taxon>Craniata</taxon>
        <taxon>Vertebrata</taxon>
        <taxon>Euteleostomi</taxon>
        <taxon>Actinopterygii</taxon>
        <taxon>Neopterygii</taxon>
        <taxon>Teleostei</taxon>
        <taxon>Ostariophysi</taxon>
        <taxon>Characiformes</taxon>
        <taxon>Characoidei</taxon>
        <taxon>Acestrorhamphidae</taxon>
        <taxon>Acestrorhamphinae</taxon>
        <taxon>Astyanax</taxon>
    </lineage>
</organism>
<evidence type="ECO:0000256" key="7">
    <source>
        <dbReference type="ARBA" id="ARBA00078662"/>
    </source>
</evidence>
<feature type="region of interest" description="Disordered" evidence="12">
    <location>
        <begin position="659"/>
        <end position="684"/>
    </location>
</feature>
<feature type="compositionally biased region" description="Pro residues" evidence="12">
    <location>
        <begin position="988"/>
        <end position="1000"/>
    </location>
</feature>
<dbReference type="SMART" id="SM00326">
    <property type="entry name" value="SH3"/>
    <property type="match status" value="1"/>
</dbReference>
<dbReference type="FunFam" id="1.20.1270.60:FF:000020">
    <property type="entry name" value="SLIT-ROBO Rho GTPase activating protein 3"/>
    <property type="match status" value="1"/>
</dbReference>
<dbReference type="Pfam" id="PF00018">
    <property type="entry name" value="SH3_1"/>
    <property type="match status" value="1"/>
</dbReference>
<feature type="region of interest" description="Disordered" evidence="12">
    <location>
        <begin position="753"/>
        <end position="888"/>
    </location>
</feature>
<keyword evidence="2" id="KW-0343">GTPase activation</keyword>
<dbReference type="Pfam" id="PF00620">
    <property type="entry name" value="RhoGAP"/>
    <property type="match status" value="1"/>
</dbReference>
<evidence type="ECO:0000256" key="4">
    <source>
        <dbReference type="ARBA" id="ARBA00023054"/>
    </source>
</evidence>